<feature type="transmembrane region" description="Helical" evidence="6">
    <location>
        <begin position="104"/>
        <end position="121"/>
    </location>
</feature>
<reference evidence="9" key="1">
    <citation type="submission" date="2017-09" db="EMBL/GenBank/DDBJ databases">
        <title>Depth-based differentiation of microbial function through sediment-hosted aquifers and enrichment of novel symbionts in the deep terrestrial subsurface.</title>
        <authorList>
            <person name="Probst A.J."/>
            <person name="Ladd B."/>
            <person name="Jarett J.K."/>
            <person name="Geller-Mcgrath D.E."/>
            <person name="Sieber C.M.K."/>
            <person name="Emerson J.B."/>
            <person name="Anantharaman K."/>
            <person name="Thomas B.C."/>
            <person name="Malmstrom R."/>
            <person name="Stieglmeier M."/>
            <person name="Klingl A."/>
            <person name="Woyke T."/>
            <person name="Ryan C.M."/>
            <person name="Banfield J.F."/>
        </authorList>
    </citation>
    <scope>NUCLEOTIDE SEQUENCE [LARGE SCALE GENOMIC DNA]</scope>
</reference>
<accession>A0A2M7QI53</accession>
<feature type="transmembrane region" description="Helical" evidence="6">
    <location>
        <begin position="128"/>
        <end position="145"/>
    </location>
</feature>
<evidence type="ECO:0000256" key="6">
    <source>
        <dbReference type="SAM" id="Phobius"/>
    </source>
</evidence>
<comment type="subcellular location">
    <subcellularLocation>
        <location evidence="1">Membrane</location>
        <topology evidence="1">Multi-pass membrane protein</topology>
    </subcellularLocation>
</comment>
<gene>
    <name evidence="8" type="ORF">COY87_03195</name>
</gene>
<feature type="transmembrane region" description="Helical" evidence="6">
    <location>
        <begin position="274"/>
        <end position="292"/>
    </location>
</feature>
<feature type="domain" description="EamA" evidence="7">
    <location>
        <begin position="153"/>
        <end position="287"/>
    </location>
</feature>
<comment type="similarity">
    <text evidence="2">Belongs to the EamA transporter family.</text>
</comment>
<evidence type="ECO:0000256" key="5">
    <source>
        <dbReference type="ARBA" id="ARBA00023136"/>
    </source>
</evidence>
<feature type="transmembrane region" description="Helical" evidence="6">
    <location>
        <begin position="214"/>
        <end position="233"/>
    </location>
</feature>
<dbReference type="PANTHER" id="PTHR32322:SF2">
    <property type="entry name" value="EAMA DOMAIN-CONTAINING PROTEIN"/>
    <property type="match status" value="1"/>
</dbReference>
<feature type="transmembrane region" description="Helical" evidence="6">
    <location>
        <begin position="157"/>
        <end position="176"/>
    </location>
</feature>
<dbReference type="AlphaFoldDB" id="A0A2M7QI53"/>
<dbReference type="PANTHER" id="PTHR32322">
    <property type="entry name" value="INNER MEMBRANE TRANSPORTER"/>
    <property type="match status" value="1"/>
</dbReference>
<evidence type="ECO:0000256" key="3">
    <source>
        <dbReference type="ARBA" id="ARBA00022692"/>
    </source>
</evidence>
<dbReference type="InterPro" id="IPR000620">
    <property type="entry name" value="EamA_dom"/>
</dbReference>
<evidence type="ECO:0000313" key="8">
    <source>
        <dbReference type="EMBL" id="PIY72004.1"/>
    </source>
</evidence>
<feature type="domain" description="EamA" evidence="7">
    <location>
        <begin position="9"/>
        <end position="144"/>
    </location>
</feature>
<dbReference type="EMBL" id="PFLI01000108">
    <property type="protein sequence ID" value="PIY72004.1"/>
    <property type="molecule type" value="Genomic_DNA"/>
</dbReference>
<feature type="transmembrane region" description="Helical" evidence="6">
    <location>
        <begin position="183"/>
        <end position="202"/>
    </location>
</feature>
<feature type="transmembrane region" description="Helical" evidence="6">
    <location>
        <begin position="38"/>
        <end position="61"/>
    </location>
</feature>
<dbReference type="InterPro" id="IPR037185">
    <property type="entry name" value="EmrE-like"/>
</dbReference>
<evidence type="ECO:0000313" key="9">
    <source>
        <dbReference type="Proteomes" id="UP000229401"/>
    </source>
</evidence>
<dbReference type="SUPFAM" id="SSF103481">
    <property type="entry name" value="Multidrug resistance efflux transporter EmrE"/>
    <property type="match status" value="2"/>
</dbReference>
<dbReference type="GO" id="GO:0016020">
    <property type="term" value="C:membrane"/>
    <property type="evidence" value="ECO:0007669"/>
    <property type="project" value="UniProtKB-SubCell"/>
</dbReference>
<dbReference type="Proteomes" id="UP000229401">
    <property type="component" value="Unassembled WGS sequence"/>
</dbReference>
<organism evidence="8 9">
    <name type="scientific">Candidatus Roizmanbacteria bacterium CG_4_10_14_0_8_um_filter_33_9</name>
    <dbReference type="NCBI Taxonomy" id="1974826"/>
    <lineage>
        <taxon>Bacteria</taxon>
        <taxon>Candidatus Roizmaniibacteriota</taxon>
    </lineage>
</organism>
<dbReference type="InterPro" id="IPR050638">
    <property type="entry name" value="AA-Vitamin_Transporters"/>
</dbReference>
<keyword evidence="4 6" id="KW-1133">Transmembrane helix</keyword>
<comment type="caution">
    <text evidence="8">The sequence shown here is derived from an EMBL/GenBank/DDBJ whole genome shotgun (WGS) entry which is preliminary data.</text>
</comment>
<feature type="transmembrane region" description="Helical" evidence="6">
    <location>
        <begin position="12"/>
        <end position="32"/>
    </location>
</feature>
<dbReference type="Pfam" id="PF00892">
    <property type="entry name" value="EamA"/>
    <property type="match status" value="2"/>
</dbReference>
<keyword evidence="5 6" id="KW-0472">Membrane</keyword>
<evidence type="ECO:0000256" key="2">
    <source>
        <dbReference type="ARBA" id="ARBA00007362"/>
    </source>
</evidence>
<sequence length="303" mass="33707">MKNIKQIHKGITLAFAASVISGIAIFYSKISVVKIDPLILATARNSYVGIIFLLLFLLTNNLKQISKLSKKELLTLLIIGIVGGSISFYLFFSGIKLIGAQSANMIHKSLFIWVAILGIFTLKEKVKVNYIITGVLVCIGTYFFAPFTPKFGKGEQLVLIATIFWSIENVLAKKILSKTSSELVALFRMVVGGVILVLITLFSGKGKLLIGLNFMQWKTIFVGGSILFFYVFTWYRALKYAPISLVSLILTFSLVVGNMLSVSFTRIPLLKNDLYTTICIVAAMGVLIIPFIKKFRLFIRPHE</sequence>
<evidence type="ECO:0000259" key="7">
    <source>
        <dbReference type="Pfam" id="PF00892"/>
    </source>
</evidence>
<name>A0A2M7QI53_9BACT</name>
<proteinExistence type="inferred from homology"/>
<feature type="transmembrane region" description="Helical" evidence="6">
    <location>
        <begin position="73"/>
        <end position="92"/>
    </location>
</feature>
<keyword evidence="3 6" id="KW-0812">Transmembrane</keyword>
<evidence type="ECO:0000256" key="4">
    <source>
        <dbReference type="ARBA" id="ARBA00022989"/>
    </source>
</evidence>
<feature type="transmembrane region" description="Helical" evidence="6">
    <location>
        <begin position="240"/>
        <end position="262"/>
    </location>
</feature>
<protein>
    <recommendedName>
        <fullName evidence="7">EamA domain-containing protein</fullName>
    </recommendedName>
</protein>
<evidence type="ECO:0000256" key="1">
    <source>
        <dbReference type="ARBA" id="ARBA00004141"/>
    </source>
</evidence>